<dbReference type="Proteomes" id="UP001165060">
    <property type="component" value="Unassembled WGS sequence"/>
</dbReference>
<evidence type="ECO:0000313" key="1">
    <source>
        <dbReference type="EMBL" id="GMI29222.1"/>
    </source>
</evidence>
<keyword evidence="2" id="KW-1185">Reference proteome</keyword>
<gene>
    <name evidence="1" type="ORF">TeGR_g5041</name>
</gene>
<proteinExistence type="predicted"/>
<protein>
    <submittedName>
        <fullName evidence="1">Uncharacterized protein</fullName>
    </submittedName>
</protein>
<comment type="caution">
    <text evidence="1">The sequence shown here is derived from an EMBL/GenBank/DDBJ whole genome shotgun (WGS) entry which is preliminary data.</text>
</comment>
<reference evidence="1 2" key="1">
    <citation type="journal article" date="2023" name="Commun. Biol.">
        <title>Genome analysis of Parmales, the sister group of diatoms, reveals the evolutionary specialization of diatoms from phago-mixotrophs to photoautotrophs.</title>
        <authorList>
            <person name="Ban H."/>
            <person name="Sato S."/>
            <person name="Yoshikawa S."/>
            <person name="Yamada K."/>
            <person name="Nakamura Y."/>
            <person name="Ichinomiya M."/>
            <person name="Sato N."/>
            <person name="Blanc-Mathieu R."/>
            <person name="Endo H."/>
            <person name="Kuwata A."/>
            <person name="Ogata H."/>
        </authorList>
    </citation>
    <scope>NUCLEOTIDE SEQUENCE [LARGE SCALE GENOMIC DNA]</scope>
</reference>
<dbReference type="EMBL" id="BRYB01004325">
    <property type="protein sequence ID" value="GMI29222.1"/>
    <property type="molecule type" value="Genomic_DNA"/>
</dbReference>
<name>A0ABQ6MNT0_9STRA</name>
<accession>A0ABQ6MNT0</accession>
<evidence type="ECO:0000313" key="2">
    <source>
        <dbReference type="Proteomes" id="UP001165060"/>
    </source>
</evidence>
<organism evidence="1 2">
    <name type="scientific">Tetraparma gracilis</name>
    <dbReference type="NCBI Taxonomy" id="2962635"/>
    <lineage>
        <taxon>Eukaryota</taxon>
        <taxon>Sar</taxon>
        <taxon>Stramenopiles</taxon>
        <taxon>Ochrophyta</taxon>
        <taxon>Bolidophyceae</taxon>
        <taxon>Parmales</taxon>
        <taxon>Triparmaceae</taxon>
        <taxon>Tetraparma</taxon>
    </lineage>
</organism>
<sequence>MSTDASKKAALSAALAGLADPSAYAKANPVDAAFDSALKSLASDAKKKASDMVALSDEDHAAVIEEMKAVAEREGLTEMKIEFPKKIPYSEL</sequence>